<organism evidence="3 4">
    <name type="scientific">Winogradskyella aquimaris</name>
    <dbReference type="NCBI Taxonomy" id="864074"/>
    <lineage>
        <taxon>Bacteria</taxon>
        <taxon>Pseudomonadati</taxon>
        <taxon>Bacteroidota</taxon>
        <taxon>Flavobacteriia</taxon>
        <taxon>Flavobacteriales</taxon>
        <taxon>Flavobacteriaceae</taxon>
        <taxon>Winogradskyella</taxon>
    </lineage>
</organism>
<feature type="domain" description="Secretion system C-terminal sorting" evidence="2">
    <location>
        <begin position="702"/>
        <end position="767"/>
    </location>
</feature>
<comment type="caution">
    <text evidence="3">The sequence shown here is derived from an EMBL/GenBank/DDBJ whole genome shotgun (WGS) entry which is preliminary data.</text>
</comment>
<dbReference type="RefSeq" id="WP_320555466.1">
    <property type="nucleotide sequence ID" value="NZ_JAXDAE010000005.1"/>
</dbReference>
<evidence type="ECO:0000313" key="4">
    <source>
        <dbReference type="Proteomes" id="UP001285855"/>
    </source>
</evidence>
<proteinExistence type="predicted"/>
<dbReference type="NCBIfam" id="TIGR04183">
    <property type="entry name" value="Por_Secre_tail"/>
    <property type="match status" value="1"/>
</dbReference>
<accession>A0ABU5EL00</accession>
<evidence type="ECO:0000256" key="1">
    <source>
        <dbReference type="ARBA" id="ARBA00022729"/>
    </source>
</evidence>
<evidence type="ECO:0000313" key="3">
    <source>
        <dbReference type="EMBL" id="MDY2587094.1"/>
    </source>
</evidence>
<dbReference type="EMBL" id="JAXDAE010000005">
    <property type="protein sequence ID" value="MDY2587094.1"/>
    <property type="molecule type" value="Genomic_DNA"/>
</dbReference>
<dbReference type="Pfam" id="PF18962">
    <property type="entry name" value="Por_Secre_tail"/>
    <property type="match status" value="1"/>
</dbReference>
<keyword evidence="4" id="KW-1185">Reference proteome</keyword>
<gene>
    <name evidence="3" type="ORF">SNF14_07060</name>
</gene>
<name>A0ABU5EL00_9FLAO</name>
<dbReference type="InterPro" id="IPR026444">
    <property type="entry name" value="Secre_tail"/>
</dbReference>
<sequence>MRHFYTFIIVLFWLPFVNGQTNSFFGNGNTGFGGFLGDCVIDIDFEDSSPTETLFTLFPGIGSFNDKVVIYIDSDESGNFTNTYGFTDTGDPLRVAISGFNGNELERAGLDFPPGFEADYAIAFDSSFGGLWSLANGSPHSYIGSVNIALDGSDWTFNLLNADIGNPTSFKFIATYISGTGYRSNEAIGSFFAFSPDGSGNAGFAGAAFDTYFTTDDLQGGFGSTTSIASVWSFDGSWGNGNPPLDTDYITINDDITVDVDATVGVFDINASNTVTIDPANSLTIGGNATYSGDFINDGTLIMNSSSTQYSSLIVNGSSSGGGTSIYNRHVNDNGPVNGNDLVSAPVSGQAFNTFIANNTNILANPSGTNVLFGGFDNDDAVNPFELWDETDTTPLTAGVGYRTGVDPLAGSNLVSFEGTVNTSLVQVPIGQGTASILNLVGNPFPSYLNAQDFLSVNSALLDPSAQVIYGYNDSTNGTSADDYTIISALENTDVDIAPGQGFFVASNPTGGNLQFTTSTPDMRITSTDDDFIAGRNMASAITNVNINLSNISDNFITKIYFTPSSGLGLDPGYDASLLGGVAPAFALFSHLVQDNVGVPFATQAIGKNDYNDTTIALGVNANMGEQLTFSIAENTLPASIEVYLDDTLTSTSTLLNTSDYVLTPSEDLNGTGRFYLRFSNSALSTSDNTLDNISIYANQNHRNITIAGQLAGDTTANVYDIQGRLVTSKVLESNATLQTIDASNLYTGVYIINLVSGNYSKTEKIILK</sequence>
<protein>
    <submittedName>
        <fullName evidence="3">T9SS type A sorting domain-containing protein</fullName>
    </submittedName>
</protein>
<evidence type="ECO:0000259" key="2">
    <source>
        <dbReference type="Pfam" id="PF18962"/>
    </source>
</evidence>
<keyword evidence="1" id="KW-0732">Signal</keyword>
<dbReference type="Proteomes" id="UP001285855">
    <property type="component" value="Unassembled WGS sequence"/>
</dbReference>
<reference evidence="3 4" key="1">
    <citation type="submission" date="2023-11" db="EMBL/GenBank/DDBJ databases">
        <title>Winogradskyella pelagius sp. nov., isolated from coastal sediment.</title>
        <authorList>
            <person name="Li F."/>
        </authorList>
    </citation>
    <scope>NUCLEOTIDE SEQUENCE [LARGE SCALE GENOMIC DNA]</scope>
    <source>
        <strain evidence="3 4">KCTC 23502</strain>
    </source>
</reference>